<evidence type="ECO:0000313" key="1">
    <source>
        <dbReference type="EMBL" id="MDO3423462.1"/>
    </source>
</evidence>
<reference evidence="1" key="1">
    <citation type="submission" date="2023-07" db="EMBL/GenBank/DDBJ databases">
        <title>AMR profile of multidrug- resistance Chryseobacterium gambrini related strain.</title>
        <authorList>
            <person name="Kirdat K."/>
            <person name="Bhatt A."/>
            <person name="Kuyare S."/>
            <person name="Yadav A."/>
        </authorList>
    </citation>
    <scope>NUCLEOTIDE SEQUENCE</scope>
    <source>
        <strain evidence="1">APV-1</strain>
    </source>
</reference>
<proteinExistence type="predicted"/>
<name>A0ABT8TXE0_9FLAO</name>
<gene>
    <name evidence="1" type="ORF">QWT87_01085</name>
</gene>
<accession>A0ABT8TXE0</accession>
<comment type="caution">
    <text evidence="1">The sequence shown here is derived from an EMBL/GenBank/DDBJ whole genome shotgun (WGS) entry which is preliminary data.</text>
</comment>
<evidence type="ECO:0008006" key="3">
    <source>
        <dbReference type="Google" id="ProtNLM"/>
    </source>
</evidence>
<organism evidence="1 2">
    <name type="scientific">Chryseobacterium urinae</name>
    <dbReference type="NCBI Taxonomy" id="3058400"/>
    <lineage>
        <taxon>Bacteria</taxon>
        <taxon>Pseudomonadati</taxon>
        <taxon>Bacteroidota</taxon>
        <taxon>Flavobacteriia</taxon>
        <taxon>Flavobacteriales</taxon>
        <taxon>Weeksellaceae</taxon>
        <taxon>Chryseobacterium group</taxon>
        <taxon>Chryseobacterium</taxon>
    </lineage>
</organism>
<dbReference type="Proteomes" id="UP001168128">
    <property type="component" value="Unassembled WGS sequence"/>
</dbReference>
<keyword evidence="2" id="KW-1185">Reference proteome</keyword>
<protein>
    <recommendedName>
        <fullName evidence="3">DUF3828 domain-containing protein</fullName>
    </recommendedName>
</protein>
<dbReference type="RefSeq" id="WP_302712810.1">
    <property type="nucleotide sequence ID" value="NZ_JAULSJ010000001.1"/>
</dbReference>
<sequence length="250" mass="29189">MATSSMDVINPKSLNNMNFKTKIVIILLSSLLLTNCKEEMKKCVSQSTDTNVKLYNDLTDQLIPYFFREDYLGKKKYFDSLRVHNEDLYIEEKTKAHNEIFNHPEKYCNLYIDSAKNKNTDFVTGSKNFITGHPEAPINYIKSRKELLKEFSNNTDIIKKLSTRSSIKANQFNLCTAKVLDLAEYDKHTNECEIGVVYFSEIVFDPSKKRALVFVDHHIKKDYYGRNAVFKLKLHDNYWEIEDYTILSTS</sequence>
<evidence type="ECO:0000313" key="2">
    <source>
        <dbReference type="Proteomes" id="UP001168128"/>
    </source>
</evidence>
<dbReference type="EMBL" id="JAULSJ010000001">
    <property type="protein sequence ID" value="MDO3423462.1"/>
    <property type="molecule type" value="Genomic_DNA"/>
</dbReference>